<accession>A0A6M3IKZ7</accession>
<proteinExistence type="predicted"/>
<dbReference type="AlphaFoldDB" id="A0A6M3IKZ7"/>
<evidence type="ECO:0000256" key="1">
    <source>
        <dbReference type="SAM" id="Coils"/>
    </source>
</evidence>
<feature type="compositionally biased region" description="Basic and acidic residues" evidence="2">
    <location>
        <begin position="154"/>
        <end position="168"/>
    </location>
</feature>
<feature type="region of interest" description="Disordered" evidence="2">
    <location>
        <begin position="144"/>
        <end position="168"/>
    </location>
</feature>
<sequence length="193" mass="22273">MLKKLNDYLLFDTEDGGGQNKGADAPKPAEIDKFLEKNNYLDGELKKVIKERDDAKSKLREIEDADKIKKGELETLLNEKKTEITNLQTELEKQKSIAAKWSDFEEKKRAKIKELIGDKYKPSMDKLDLVDLEELIETIIPKDTTEVDNGGKPTKPEKTELTEAEKVEAKRMGMDEEYYIQYKETRKKLKGET</sequence>
<feature type="coiled-coil region" evidence="1">
    <location>
        <begin position="45"/>
        <end position="97"/>
    </location>
</feature>
<dbReference type="EMBL" id="MT142115">
    <property type="protein sequence ID" value="QJA74695.1"/>
    <property type="molecule type" value="Genomic_DNA"/>
</dbReference>
<evidence type="ECO:0000313" key="4">
    <source>
        <dbReference type="EMBL" id="QJA74695.1"/>
    </source>
</evidence>
<name>A0A6M3IKZ7_9ZZZZ</name>
<evidence type="ECO:0000313" key="3">
    <source>
        <dbReference type="EMBL" id="QJA58015.1"/>
    </source>
</evidence>
<evidence type="ECO:0000256" key="2">
    <source>
        <dbReference type="SAM" id="MobiDB-lite"/>
    </source>
</evidence>
<organism evidence="3">
    <name type="scientific">viral metagenome</name>
    <dbReference type="NCBI Taxonomy" id="1070528"/>
    <lineage>
        <taxon>unclassified sequences</taxon>
        <taxon>metagenomes</taxon>
        <taxon>organismal metagenomes</taxon>
    </lineage>
</organism>
<reference evidence="3" key="1">
    <citation type="submission" date="2020-03" db="EMBL/GenBank/DDBJ databases">
        <title>The deep terrestrial virosphere.</title>
        <authorList>
            <person name="Holmfeldt K."/>
            <person name="Nilsson E."/>
            <person name="Simone D."/>
            <person name="Lopez-Fernandez M."/>
            <person name="Wu X."/>
            <person name="de Brujin I."/>
            <person name="Lundin D."/>
            <person name="Andersson A."/>
            <person name="Bertilsson S."/>
            <person name="Dopson M."/>
        </authorList>
    </citation>
    <scope>NUCLEOTIDE SEQUENCE</scope>
    <source>
        <strain evidence="4">MM415A01948</strain>
        <strain evidence="3">MM415B01510</strain>
    </source>
</reference>
<gene>
    <name evidence="4" type="ORF">MM415A01948_0004</name>
    <name evidence="3" type="ORF">MM415B01510_0004</name>
</gene>
<evidence type="ECO:0008006" key="5">
    <source>
        <dbReference type="Google" id="ProtNLM"/>
    </source>
</evidence>
<keyword evidence="1" id="KW-0175">Coiled coil</keyword>
<protein>
    <recommendedName>
        <fullName evidence="5">Scaffolding protein</fullName>
    </recommendedName>
</protein>
<dbReference type="EMBL" id="MT141304">
    <property type="protein sequence ID" value="QJA58015.1"/>
    <property type="molecule type" value="Genomic_DNA"/>
</dbReference>